<dbReference type="Proteomes" id="UP000054742">
    <property type="component" value="Unassembled WGS sequence"/>
</dbReference>
<evidence type="ECO:0000313" key="1">
    <source>
        <dbReference type="EMBL" id="KTC78355.1"/>
    </source>
</evidence>
<proteinExistence type="predicted"/>
<dbReference type="RefSeq" id="WP_058442613.1">
    <property type="nucleotide sequence ID" value="NZ_CAAAHU010000004.1"/>
</dbReference>
<dbReference type="OrthoDB" id="8182996at2"/>
<sequence>MIRLKSTIKFLVPLLGYLLLTGISLPVYAQKIVTVYLLIDTPKQLQRYVNDLNRVKKANFNRVVFSFVRPTLPYYEQGNLANTGILGYFDQGDGKGAEAFNQLKTAVQLSKNKAIEPFLSVGGWNYSCNYSVYEHNCGAPGMNYDYFPDPTDPIEADLAQASYKNLITLAHDLGMEGIDFDYEEFWHADAYATSWAGQPWATELANQIIKAGGPSYDNLMKLATGTGSTYVMPKTVDKVAAILHLMTDNPAAANLHFASAAPPVGARPINSFVYGDNKEDIYTKGGLWWKGNLKGLWYSLTAKDKELVHRFDSLGLMTYDLCGDDAAICAPYGGGPLDLPGQVRAYMSDYLTWLKASDESEAKLSISTVGKVDFYPAKYHIPTKIQFGFEVNQPAYPKNLGGQLQLTDNLVNQILQQQKDSDGVIIWQMYSQTNPSVPGATTTRYTINQSCKTFLAHDARYDCDAPFPNLE</sequence>
<reference evidence="1 2" key="1">
    <citation type="submission" date="2015-11" db="EMBL/GenBank/DDBJ databases">
        <title>Genomic analysis of 38 Legionella species identifies large and diverse effector repertoires.</title>
        <authorList>
            <person name="Burstein D."/>
            <person name="Amaro F."/>
            <person name="Zusman T."/>
            <person name="Lifshitz Z."/>
            <person name="Cohen O."/>
            <person name="Gilbert J.A."/>
            <person name="Pupko T."/>
            <person name="Shuman H.A."/>
            <person name="Segal G."/>
        </authorList>
    </citation>
    <scope>NUCLEOTIDE SEQUENCE [LARGE SCALE GENOMIC DNA]</scope>
    <source>
        <strain evidence="1 2">ATCC 43878</strain>
    </source>
</reference>
<gene>
    <name evidence="1" type="ORF">Lbru_2647</name>
</gene>
<dbReference type="SUPFAM" id="SSF51445">
    <property type="entry name" value="(Trans)glycosidases"/>
    <property type="match status" value="1"/>
</dbReference>
<evidence type="ECO:0000313" key="2">
    <source>
        <dbReference type="Proteomes" id="UP000054742"/>
    </source>
</evidence>
<dbReference type="PATRIC" id="fig|29422.6.peg.2810"/>
<comment type="caution">
    <text evidence="1">The sequence shown here is derived from an EMBL/GenBank/DDBJ whole genome shotgun (WGS) entry which is preliminary data.</text>
</comment>
<dbReference type="EMBL" id="LNXV01000033">
    <property type="protein sequence ID" value="KTC78355.1"/>
    <property type="molecule type" value="Genomic_DNA"/>
</dbReference>
<dbReference type="Gene3D" id="3.20.20.80">
    <property type="entry name" value="Glycosidases"/>
    <property type="match status" value="1"/>
</dbReference>
<organism evidence="1 2">
    <name type="scientific">Legionella brunensis</name>
    <dbReference type="NCBI Taxonomy" id="29422"/>
    <lineage>
        <taxon>Bacteria</taxon>
        <taxon>Pseudomonadati</taxon>
        <taxon>Pseudomonadota</taxon>
        <taxon>Gammaproteobacteria</taxon>
        <taxon>Legionellales</taxon>
        <taxon>Legionellaceae</taxon>
        <taxon>Legionella</taxon>
    </lineage>
</organism>
<protein>
    <submittedName>
        <fullName evidence="1">Glycosyl hydrolases family 18</fullName>
    </submittedName>
</protein>
<accession>A0A0W0S4G3</accession>
<keyword evidence="2" id="KW-1185">Reference proteome</keyword>
<name>A0A0W0S4G3_9GAMM</name>
<keyword evidence="1" id="KW-0378">Hydrolase</keyword>
<dbReference type="GO" id="GO:0016787">
    <property type="term" value="F:hydrolase activity"/>
    <property type="evidence" value="ECO:0007669"/>
    <property type="project" value="UniProtKB-KW"/>
</dbReference>
<dbReference type="AlphaFoldDB" id="A0A0W0S4G3"/>
<dbReference type="InterPro" id="IPR017853">
    <property type="entry name" value="GH"/>
</dbReference>